<dbReference type="STRING" id="667676.SAMN05192539_100570"/>
<evidence type="ECO:0000313" key="2">
    <source>
        <dbReference type="Proteomes" id="UP000198866"/>
    </source>
</evidence>
<reference evidence="2" key="1">
    <citation type="submission" date="2016-10" db="EMBL/GenBank/DDBJ databases">
        <authorList>
            <person name="Varghese N."/>
            <person name="Submissions S."/>
        </authorList>
    </citation>
    <scope>NUCLEOTIDE SEQUENCE [LARGE SCALE GENOMIC DNA]</scope>
    <source>
        <strain evidence="2">LMG 26031</strain>
    </source>
</reference>
<organism evidence="1 2">
    <name type="scientific">Paraburkholderia diazotrophica</name>
    <dbReference type="NCBI Taxonomy" id="667676"/>
    <lineage>
        <taxon>Bacteria</taxon>
        <taxon>Pseudomonadati</taxon>
        <taxon>Pseudomonadota</taxon>
        <taxon>Betaproteobacteria</taxon>
        <taxon>Burkholderiales</taxon>
        <taxon>Burkholderiaceae</taxon>
        <taxon>Paraburkholderia</taxon>
    </lineage>
</organism>
<dbReference type="AlphaFoldDB" id="A0A1H6UJT1"/>
<dbReference type="EMBL" id="FNYE01000005">
    <property type="protein sequence ID" value="SEI92548.1"/>
    <property type="molecule type" value="Genomic_DNA"/>
</dbReference>
<sequence>MRPDVIASMHMNAIRDGMHMIRSLAQGGVNYVLST</sequence>
<gene>
    <name evidence="1" type="ORF">SAMN05192539_100570</name>
</gene>
<dbReference type="Proteomes" id="UP000198866">
    <property type="component" value="Unassembled WGS sequence"/>
</dbReference>
<proteinExistence type="predicted"/>
<keyword evidence="2" id="KW-1185">Reference proteome</keyword>
<protein>
    <submittedName>
        <fullName evidence="1">Uncharacterized protein</fullName>
    </submittedName>
</protein>
<name>A0A1H6UJT1_9BURK</name>
<accession>A0A1H6UJT1</accession>
<evidence type="ECO:0000313" key="1">
    <source>
        <dbReference type="EMBL" id="SEI92548.1"/>
    </source>
</evidence>